<dbReference type="PROSITE" id="PS00455">
    <property type="entry name" value="AMP_BINDING"/>
    <property type="match status" value="1"/>
</dbReference>
<evidence type="ECO:0000256" key="1">
    <source>
        <dbReference type="ARBA" id="ARBA00022450"/>
    </source>
</evidence>
<dbReference type="OrthoDB" id="4477213at2"/>
<protein>
    <submittedName>
        <fullName evidence="5">Amino acid adenylation domain-containing protein</fullName>
    </submittedName>
</protein>
<dbReference type="SUPFAM" id="SSF56801">
    <property type="entry name" value="Acetyl-CoA synthetase-like"/>
    <property type="match status" value="1"/>
</dbReference>
<dbReference type="Pfam" id="PF00550">
    <property type="entry name" value="PP-binding"/>
    <property type="match status" value="1"/>
</dbReference>
<dbReference type="InterPro" id="IPR045851">
    <property type="entry name" value="AMP-bd_C_sf"/>
</dbReference>
<evidence type="ECO:0000256" key="2">
    <source>
        <dbReference type="ARBA" id="ARBA00022553"/>
    </source>
</evidence>
<dbReference type="InterPro" id="IPR020459">
    <property type="entry name" value="AMP-binding"/>
</dbReference>
<sequence length="977" mass="102748">MSRYQRPVSPTEWLYLAGQRTMPPFAIQLVVEGEGDLDPAALTRAVRVASAACPGARLARDGRTWVDTGEAPPVTAAGSVALWPALASSALERTCEVVVAEGAVMFRVSHAVMDGRGVLTWAADVFRALRGEPPLGAPAILTDFGLADRLGAPGRRPRMSAGWRSPLTAPPHAAGPATAGLGPAGQSSARQGWARRSVDGNHPGLVAKLATAVAGFTGAGRSRFLVPVDLRRHDPALRSTANLSLPVFLTAGPDETWQSLHKQILRALVERREVTGGAAERAAYRLPLGLLARSLRMAGDRHLCTAILSHLGRIDPAEFSADGFRASTVYSLPTHAPLAPLSIVATAPPGRTELTVAHHGTPERAEALLDAVEAALSPHRHWAGNDTRRAVPRATLTGLFARQVAAAPGAVALTGPFGEVSYAELDARADAVAHALRERDVGRGDVVGLLADRTVEAVAAILGVLKAGAAYLPLDPQHPDGRIGHVLRDAGAPLCLLGRRHAGRVGVEHLILEDLPTGGAPPADDAATPDDLAYVIYTSGSTGRPKGVQVEHRSLVNYVTWAREEYRVDTGTRFALFTSLAFDLTGTALLLPLLAGGSVALVPDEPTHVSLREMLERSGANALKLTPAHLDLIGRLGLTPAGFRVLVVGGEQLRPAVAAAALRAFGPHCRIVNEYGPTEATIGCVVHEFDPDRDTGAAVPIGRPVANTSVFLLNADGRFVAPGETGELHLAGEQLARGYRGRPDLDGERFVRLADGTRVYRTGDLARVVDGELEYLGRTDDQLKIRGYRIEPAEIAAALESYPGIARAVVTGRAARRGTDPVLCAYVVGAVASEQDVRDHLARCLPRYLVPAVIVTVDELPRTTNGKIDVGALPDPFAQRAVTPPSGGPAPGTVEERVSQIFARILRVDRTLIGPDTDFHALGGDSLSMIEMLAAVAAELPDPSTRDTLAGSVIRNPTPAAVTAVIRGGAPAPGGAR</sequence>
<gene>
    <name evidence="5" type="ORF">EV385_6163</name>
</gene>
<evidence type="ECO:0000259" key="4">
    <source>
        <dbReference type="PROSITE" id="PS50075"/>
    </source>
</evidence>
<dbReference type="InterPro" id="IPR000873">
    <property type="entry name" value="AMP-dep_synth/lig_dom"/>
</dbReference>
<dbReference type="InterPro" id="IPR025110">
    <property type="entry name" value="AMP-bd_C"/>
</dbReference>
<feature type="compositionally biased region" description="Low complexity" evidence="3">
    <location>
        <begin position="166"/>
        <end position="185"/>
    </location>
</feature>
<dbReference type="InterPro" id="IPR006162">
    <property type="entry name" value="Ppantetheine_attach_site"/>
</dbReference>
<dbReference type="FunFam" id="3.40.50.980:FF:000001">
    <property type="entry name" value="Non-ribosomal peptide synthetase"/>
    <property type="match status" value="1"/>
</dbReference>
<comment type="caution">
    <text evidence="5">The sequence shown here is derived from an EMBL/GenBank/DDBJ whole genome shotgun (WGS) entry which is preliminary data.</text>
</comment>
<dbReference type="SUPFAM" id="SSF47336">
    <property type="entry name" value="ACP-like"/>
    <property type="match status" value="1"/>
</dbReference>
<dbReference type="RefSeq" id="WP_130512601.1">
    <property type="nucleotide sequence ID" value="NZ_SHKY01000001.1"/>
</dbReference>
<dbReference type="Pfam" id="PF13193">
    <property type="entry name" value="AMP-binding_C"/>
    <property type="match status" value="1"/>
</dbReference>
<dbReference type="PRINTS" id="PR00154">
    <property type="entry name" value="AMPBINDING"/>
</dbReference>
<dbReference type="PROSITE" id="PS50075">
    <property type="entry name" value="CARRIER"/>
    <property type="match status" value="1"/>
</dbReference>
<name>A0A4Q7ZUF4_9ACTN</name>
<dbReference type="CDD" id="cd05930">
    <property type="entry name" value="A_NRPS"/>
    <property type="match status" value="1"/>
</dbReference>
<accession>A0A4Q7ZUF4</accession>
<dbReference type="PANTHER" id="PTHR45527">
    <property type="entry name" value="NONRIBOSOMAL PEPTIDE SYNTHETASE"/>
    <property type="match status" value="1"/>
</dbReference>
<feature type="region of interest" description="Disordered" evidence="3">
    <location>
        <begin position="155"/>
        <end position="194"/>
    </location>
</feature>
<evidence type="ECO:0000256" key="3">
    <source>
        <dbReference type="SAM" id="MobiDB-lite"/>
    </source>
</evidence>
<dbReference type="GO" id="GO:0031177">
    <property type="term" value="F:phosphopantetheine binding"/>
    <property type="evidence" value="ECO:0007669"/>
    <property type="project" value="TreeGrafter"/>
</dbReference>
<keyword evidence="1" id="KW-0596">Phosphopantetheine</keyword>
<evidence type="ECO:0000313" key="5">
    <source>
        <dbReference type="EMBL" id="RZU54215.1"/>
    </source>
</evidence>
<dbReference type="GO" id="GO:0043041">
    <property type="term" value="P:amino acid activation for nonribosomal peptide biosynthetic process"/>
    <property type="evidence" value="ECO:0007669"/>
    <property type="project" value="TreeGrafter"/>
</dbReference>
<proteinExistence type="predicted"/>
<dbReference type="PROSITE" id="PS00012">
    <property type="entry name" value="PHOSPHOPANTETHEINE"/>
    <property type="match status" value="1"/>
</dbReference>
<dbReference type="NCBIfam" id="TIGR01733">
    <property type="entry name" value="AA-adenyl-dom"/>
    <property type="match status" value="1"/>
</dbReference>
<dbReference type="InterPro" id="IPR020845">
    <property type="entry name" value="AMP-binding_CS"/>
</dbReference>
<dbReference type="Gene3D" id="3.30.300.30">
    <property type="match status" value="1"/>
</dbReference>
<dbReference type="EMBL" id="SHKY01000001">
    <property type="protein sequence ID" value="RZU54215.1"/>
    <property type="molecule type" value="Genomic_DNA"/>
</dbReference>
<dbReference type="Gene3D" id="1.10.1200.10">
    <property type="entry name" value="ACP-like"/>
    <property type="match status" value="1"/>
</dbReference>
<dbReference type="GO" id="GO:0044550">
    <property type="term" value="P:secondary metabolite biosynthetic process"/>
    <property type="evidence" value="ECO:0007669"/>
    <property type="project" value="TreeGrafter"/>
</dbReference>
<keyword evidence="6" id="KW-1185">Reference proteome</keyword>
<reference evidence="5 6" key="1">
    <citation type="submission" date="2019-02" db="EMBL/GenBank/DDBJ databases">
        <title>Sequencing the genomes of 1000 actinobacteria strains.</title>
        <authorList>
            <person name="Klenk H.-P."/>
        </authorList>
    </citation>
    <scope>NUCLEOTIDE SEQUENCE [LARGE SCALE GENOMIC DNA]</scope>
    <source>
        <strain evidence="5 6">DSM 45162</strain>
    </source>
</reference>
<feature type="domain" description="Carrier" evidence="4">
    <location>
        <begin position="892"/>
        <end position="970"/>
    </location>
</feature>
<dbReference type="GO" id="GO:0005737">
    <property type="term" value="C:cytoplasm"/>
    <property type="evidence" value="ECO:0007669"/>
    <property type="project" value="TreeGrafter"/>
</dbReference>
<evidence type="ECO:0000313" key="6">
    <source>
        <dbReference type="Proteomes" id="UP000292564"/>
    </source>
</evidence>
<dbReference type="InterPro" id="IPR042099">
    <property type="entry name" value="ANL_N_sf"/>
</dbReference>
<dbReference type="PANTHER" id="PTHR45527:SF1">
    <property type="entry name" value="FATTY ACID SYNTHASE"/>
    <property type="match status" value="1"/>
</dbReference>
<dbReference type="Pfam" id="PF00501">
    <property type="entry name" value="AMP-binding"/>
    <property type="match status" value="1"/>
</dbReference>
<dbReference type="Proteomes" id="UP000292564">
    <property type="component" value="Unassembled WGS sequence"/>
</dbReference>
<dbReference type="InterPro" id="IPR009081">
    <property type="entry name" value="PP-bd_ACP"/>
</dbReference>
<keyword evidence="2" id="KW-0597">Phosphoprotein</keyword>
<dbReference type="AlphaFoldDB" id="A0A4Q7ZUF4"/>
<dbReference type="InterPro" id="IPR036736">
    <property type="entry name" value="ACP-like_sf"/>
</dbReference>
<organism evidence="5 6">
    <name type="scientific">Krasilnikovia cinnamomea</name>
    <dbReference type="NCBI Taxonomy" id="349313"/>
    <lineage>
        <taxon>Bacteria</taxon>
        <taxon>Bacillati</taxon>
        <taxon>Actinomycetota</taxon>
        <taxon>Actinomycetes</taxon>
        <taxon>Micromonosporales</taxon>
        <taxon>Micromonosporaceae</taxon>
        <taxon>Krasilnikovia</taxon>
    </lineage>
</organism>
<dbReference type="Gene3D" id="3.40.50.12780">
    <property type="entry name" value="N-terminal domain of ligase-like"/>
    <property type="match status" value="1"/>
</dbReference>
<dbReference type="InterPro" id="IPR010071">
    <property type="entry name" value="AA_adenyl_dom"/>
</dbReference>